<dbReference type="Gene3D" id="2.10.109.10">
    <property type="entry name" value="Umud Fragment, subunit A"/>
    <property type="match status" value="1"/>
</dbReference>
<evidence type="ECO:0000313" key="7">
    <source>
        <dbReference type="EMBL" id="NJQ00895.1"/>
    </source>
</evidence>
<feature type="region of interest" description="Disordered" evidence="5">
    <location>
        <begin position="1"/>
        <end position="62"/>
    </location>
</feature>
<dbReference type="GO" id="GO:0006508">
    <property type="term" value="P:proteolysis"/>
    <property type="evidence" value="ECO:0007669"/>
    <property type="project" value="UniProtKB-KW"/>
</dbReference>
<organism evidence="7 8">
    <name type="scientific">Streptomyces zingiberis</name>
    <dbReference type="NCBI Taxonomy" id="2053010"/>
    <lineage>
        <taxon>Bacteria</taxon>
        <taxon>Bacillati</taxon>
        <taxon>Actinomycetota</taxon>
        <taxon>Actinomycetes</taxon>
        <taxon>Kitasatosporales</taxon>
        <taxon>Streptomycetaceae</taxon>
        <taxon>Streptomyces</taxon>
    </lineage>
</organism>
<dbReference type="InterPro" id="IPR015927">
    <property type="entry name" value="Peptidase_S24_S26A/B/C"/>
</dbReference>
<protein>
    <submittedName>
        <fullName evidence="7">Nickel-type superoxide dismutase maturation protease</fullName>
    </submittedName>
</protein>
<feature type="domain" description="Peptidase S24/S26A/S26B/S26C" evidence="6">
    <location>
        <begin position="76"/>
        <end position="143"/>
    </location>
</feature>
<sequence>MADGRWWRTGERARARARALESHGGGLPGGPGGAGDPGGPGGAVPPAGPAGPGGQRGADDAVAPEAPAPAALLPYGLAEVAGLSMMPTFRPGDRLLVRYGAPVRPGNVVVLRHPMRQDLLIVKRAARRRAGGWWVLGDNRDAESDSREFGAVPEELVLARALLRLRPPLRPRIRRSPAALLSWVFSAVRPVRSSGAPAERISRLSGTGRSAPGP</sequence>
<keyword evidence="3" id="KW-0378">Hydrolase</keyword>
<feature type="compositionally biased region" description="Gly residues" evidence="5">
    <location>
        <begin position="23"/>
        <end position="42"/>
    </location>
</feature>
<dbReference type="InterPro" id="IPR014124">
    <property type="entry name" value="Pept_S26A_Sod_Ni_maturase"/>
</dbReference>
<proteinExistence type="predicted"/>
<keyword evidence="8" id="KW-1185">Reference proteome</keyword>
<keyword evidence="2 7" id="KW-0645">Protease</keyword>
<accession>A0ABX1BYF1</accession>
<gene>
    <name evidence="7" type="primary">sodX</name>
    <name evidence="7" type="ORF">HCK00_10210</name>
</gene>
<evidence type="ECO:0000313" key="8">
    <source>
        <dbReference type="Proteomes" id="UP000695264"/>
    </source>
</evidence>
<comment type="caution">
    <text evidence="7">The sequence shown here is derived from an EMBL/GenBank/DDBJ whole genome shotgun (WGS) entry which is preliminary data.</text>
</comment>
<reference evidence="7 8" key="1">
    <citation type="submission" date="2020-03" db="EMBL/GenBank/DDBJ databases">
        <title>WGS of actinomycetes isolated from Thailand.</title>
        <authorList>
            <person name="Thawai C."/>
        </authorList>
    </citation>
    <scope>NUCLEOTIDE SEQUENCE [LARGE SCALE GENOMIC DNA]</scope>
    <source>
        <strain evidence="7 8">PLAI 1-29</strain>
    </source>
</reference>
<dbReference type="EMBL" id="JAATEN010000006">
    <property type="protein sequence ID" value="NJQ00895.1"/>
    <property type="molecule type" value="Genomic_DNA"/>
</dbReference>
<evidence type="ECO:0000256" key="2">
    <source>
        <dbReference type="ARBA" id="ARBA00022670"/>
    </source>
</evidence>
<dbReference type="SUPFAM" id="SSF51306">
    <property type="entry name" value="LexA/Signal peptidase"/>
    <property type="match status" value="1"/>
</dbReference>
<dbReference type="PANTHER" id="PTHR12383:SF16">
    <property type="entry name" value="MITOCHONDRIAL INNER MEMBRANE PROTEASE SUBUNIT 1"/>
    <property type="match status" value="1"/>
</dbReference>
<evidence type="ECO:0000256" key="1">
    <source>
        <dbReference type="ARBA" id="ARBA00004308"/>
    </source>
</evidence>
<feature type="compositionally biased region" description="Basic and acidic residues" evidence="5">
    <location>
        <begin position="1"/>
        <end position="21"/>
    </location>
</feature>
<evidence type="ECO:0000256" key="4">
    <source>
        <dbReference type="ARBA" id="ARBA00023136"/>
    </source>
</evidence>
<dbReference type="Proteomes" id="UP000695264">
    <property type="component" value="Unassembled WGS sequence"/>
</dbReference>
<comment type="subcellular location">
    <subcellularLocation>
        <location evidence="1">Endomembrane system</location>
    </subcellularLocation>
</comment>
<dbReference type="Pfam" id="PF00717">
    <property type="entry name" value="Peptidase_S24"/>
    <property type="match status" value="1"/>
</dbReference>
<dbReference type="NCBIfam" id="TIGR02754">
    <property type="entry name" value="sod_Ni_protease"/>
    <property type="match status" value="1"/>
</dbReference>
<dbReference type="InterPro" id="IPR019533">
    <property type="entry name" value="Peptidase_S26"/>
</dbReference>
<evidence type="ECO:0000259" key="6">
    <source>
        <dbReference type="Pfam" id="PF00717"/>
    </source>
</evidence>
<dbReference type="InterPro" id="IPR052064">
    <property type="entry name" value="Mito_IMP1_subunit"/>
</dbReference>
<evidence type="ECO:0000256" key="3">
    <source>
        <dbReference type="ARBA" id="ARBA00022801"/>
    </source>
</evidence>
<name>A0ABX1BYF1_9ACTN</name>
<dbReference type="InterPro" id="IPR036286">
    <property type="entry name" value="LexA/Signal_pep-like_sf"/>
</dbReference>
<evidence type="ECO:0000256" key="5">
    <source>
        <dbReference type="SAM" id="MobiDB-lite"/>
    </source>
</evidence>
<keyword evidence="4" id="KW-0472">Membrane</keyword>
<dbReference type="PANTHER" id="PTHR12383">
    <property type="entry name" value="PROTEASE FAMILY S26 MITOCHONDRIAL INNER MEMBRANE PROTEASE-RELATED"/>
    <property type="match status" value="1"/>
</dbReference>
<dbReference type="PROSITE" id="PS00501">
    <property type="entry name" value="SPASE_I_1"/>
    <property type="match status" value="1"/>
</dbReference>
<dbReference type="CDD" id="cd06530">
    <property type="entry name" value="S26_SPase_I"/>
    <property type="match status" value="1"/>
</dbReference>
<dbReference type="InterPro" id="IPR019756">
    <property type="entry name" value="Pept_S26A_signal_pept_1_Ser-AS"/>
</dbReference>
<dbReference type="GO" id="GO:0008233">
    <property type="term" value="F:peptidase activity"/>
    <property type="evidence" value="ECO:0007669"/>
    <property type="project" value="UniProtKB-KW"/>
</dbReference>